<organism evidence="1 2">
    <name type="scientific">Ancylostoma ceylanicum</name>
    <dbReference type="NCBI Taxonomy" id="53326"/>
    <lineage>
        <taxon>Eukaryota</taxon>
        <taxon>Metazoa</taxon>
        <taxon>Ecdysozoa</taxon>
        <taxon>Nematoda</taxon>
        <taxon>Chromadorea</taxon>
        <taxon>Rhabditida</taxon>
        <taxon>Rhabditina</taxon>
        <taxon>Rhabditomorpha</taxon>
        <taxon>Strongyloidea</taxon>
        <taxon>Ancylostomatidae</taxon>
        <taxon>Ancylostomatinae</taxon>
        <taxon>Ancylostoma</taxon>
    </lineage>
</organism>
<keyword evidence="2" id="KW-1185">Reference proteome</keyword>
<dbReference type="AlphaFoldDB" id="A0A016RWH4"/>
<name>A0A016RWH4_9BILA</name>
<dbReference type="Pfam" id="PF01359">
    <property type="entry name" value="Transposase_1"/>
    <property type="match status" value="1"/>
</dbReference>
<accession>A0A016RWH4</accession>
<dbReference type="STRING" id="53326.A0A016RWH4"/>
<evidence type="ECO:0000313" key="2">
    <source>
        <dbReference type="Proteomes" id="UP000024635"/>
    </source>
</evidence>
<dbReference type="InterPro" id="IPR052709">
    <property type="entry name" value="Transposase-MT_Hybrid"/>
</dbReference>
<dbReference type="GO" id="GO:0003676">
    <property type="term" value="F:nucleic acid binding"/>
    <property type="evidence" value="ECO:0007669"/>
    <property type="project" value="InterPro"/>
</dbReference>
<dbReference type="PANTHER" id="PTHR46060">
    <property type="entry name" value="MARINER MOS1 TRANSPOSASE-LIKE PROTEIN"/>
    <property type="match status" value="1"/>
</dbReference>
<gene>
    <name evidence="1" type="primary">Acey_s0352.g3263</name>
    <name evidence="1" type="ORF">Y032_0352g3263</name>
</gene>
<comment type="caution">
    <text evidence="1">The sequence shown here is derived from an EMBL/GenBank/DDBJ whole genome shotgun (WGS) entry which is preliminary data.</text>
</comment>
<dbReference type="OrthoDB" id="9970333at2759"/>
<sequence>MLHYELLPQLPQGHTVTGTAYANQLQKLAEVIREKRPRLASVHLLHYNARQHVAKETRDKLGERGWDTAPHPPCPSDIAPSDYHLFLSSKAFLAKKKSTKFGDVERVVSDFFDSHSHQFWENGNADLPISWNIVVANDGDCNCDCIRLLEM</sequence>
<protein>
    <recommendedName>
        <fullName evidence="3">Transposase</fullName>
    </recommendedName>
</protein>
<dbReference type="Gene3D" id="3.30.420.10">
    <property type="entry name" value="Ribonuclease H-like superfamily/Ribonuclease H"/>
    <property type="match status" value="1"/>
</dbReference>
<dbReference type="PANTHER" id="PTHR46060:SF1">
    <property type="entry name" value="MARINER MOS1 TRANSPOSASE-LIKE PROTEIN"/>
    <property type="match status" value="1"/>
</dbReference>
<proteinExistence type="predicted"/>
<dbReference type="Proteomes" id="UP000024635">
    <property type="component" value="Unassembled WGS sequence"/>
</dbReference>
<dbReference type="InterPro" id="IPR036397">
    <property type="entry name" value="RNaseH_sf"/>
</dbReference>
<dbReference type="InterPro" id="IPR001888">
    <property type="entry name" value="Transposase_1"/>
</dbReference>
<evidence type="ECO:0008006" key="3">
    <source>
        <dbReference type="Google" id="ProtNLM"/>
    </source>
</evidence>
<evidence type="ECO:0000313" key="1">
    <source>
        <dbReference type="EMBL" id="EYB82735.1"/>
    </source>
</evidence>
<reference evidence="2" key="1">
    <citation type="journal article" date="2015" name="Nat. Genet.">
        <title>The genome and transcriptome of the zoonotic hookworm Ancylostoma ceylanicum identify infection-specific gene families.</title>
        <authorList>
            <person name="Schwarz E.M."/>
            <person name="Hu Y."/>
            <person name="Antoshechkin I."/>
            <person name="Miller M.M."/>
            <person name="Sternberg P.W."/>
            <person name="Aroian R.V."/>
        </authorList>
    </citation>
    <scope>NUCLEOTIDE SEQUENCE</scope>
    <source>
        <strain evidence="2">HY135</strain>
    </source>
</reference>
<dbReference type="EMBL" id="JARK01001688">
    <property type="protein sequence ID" value="EYB82735.1"/>
    <property type="molecule type" value="Genomic_DNA"/>
</dbReference>